<dbReference type="RefSeq" id="XP_018228084.1">
    <property type="nucleotide sequence ID" value="XM_018375735.1"/>
</dbReference>
<dbReference type="PANTHER" id="PTHR21054:SF2">
    <property type="entry name" value="MIP04191P"/>
    <property type="match status" value="1"/>
</dbReference>
<evidence type="ECO:0008006" key="3">
    <source>
        <dbReference type="Google" id="ProtNLM"/>
    </source>
</evidence>
<dbReference type="PANTHER" id="PTHR21054">
    <property type="entry name" value="ZINC METALLOPROTEINASE-RELATED"/>
    <property type="match status" value="1"/>
</dbReference>
<dbReference type="OrthoDB" id="74460at2759"/>
<dbReference type="EMBL" id="LFWA01000017">
    <property type="protein sequence ID" value="KTW26555.1"/>
    <property type="molecule type" value="Genomic_DNA"/>
</dbReference>
<dbReference type="Pfam" id="PF12044">
    <property type="entry name" value="Metallopep"/>
    <property type="match status" value="1"/>
</dbReference>
<evidence type="ECO:0000313" key="2">
    <source>
        <dbReference type="Proteomes" id="UP000053447"/>
    </source>
</evidence>
<dbReference type="STRING" id="1408657.A0A0W4ZDV7"/>
<evidence type="ECO:0000313" key="1">
    <source>
        <dbReference type="EMBL" id="KTW26555.1"/>
    </source>
</evidence>
<dbReference type="InterPro" id="IPR053002">
    <property type="entry name" value="Metalloproteinase_M10B"/>
</dbReference>
<accession>A0A0W4ZDV7</accession>
<dbReference type="eggNOG" id="KOG4525">
    <property type="taxonomic scope" value="Eukaryota"/>
</dbReference>
<dbReference type="GeneID" id="28941990"/>
<organism evidence="1 2">
    <name type="scientific">Pneumocystis jirovecii (strain RU7)</name>
    <name type="common">Human pneumocystis pneumonia agent</name>
    <dbReference type="NCBI Taxonomy" id="1408657"/>
    <lineage>
        <taxon>Eukaryota</taxon>
        <taxon>Fungi</taxon>
        <taxon>Dikarya</taxon>
        <taxon>Ascomycota</taxon>
        <taxon>Taphrinomycotina</taxon>
        <taxon>Pneumocystomycetes</taxon>
        <taxon>Pneumocystaceae</taxon>
        <taxon>Pneumocystis</taxon>
    </lineage>
</organism>
<name>A0A0W4ZDV7_PNEJ7</name>
<gene>
    <name evidence="1" type="ORF">T551_03472</name>
</gene>
<dbReference type="InterPro" id="IPR036404">
    <property type="entry name" value="Jacalin-like_lectin_dom_sf"/>
</dbReference>
<dbReference type="AlphaFoldDB" id="A0A0W4ZDV7"/>
<dbReference type="VEuPathDB" id="FungiDB:T551_03472"/>
<dbReference type="SUPFAM" id="SSF51101">
    <property type="entry name" value="Mannose-binding lectins"/>
    <property type="match status" value="1"/>
</dbReference>
<protein>
    <recommendedName>
        <fullName evidence="3">Jacalin-type lectin domain-containing protein</fullName>
    </recommendedName>
</protein>
<comment type="caution">
    <text evidence="1">The sequence shown here is derived from an EMBL/GenBank/DDBJ whole genome shotgun (WGS) entry which is preliminary data.</text>
</comment>
<proteinExistence type="predicted"/>
<reference evidence="2" key="1">
    <citation type="journal article" date="2016" name="Nat. Commun.">
        <title>Genome analysis of three Pneumocystis species reveals adaptation mechanisms to life exclusively in mammalian hosts.</title>
        <authorList>
            <person name="Ma L."/>
            <person name="Chen Z."/>
            <person name="Huang D.W."/>
            <person name="Kutty G."/>
            <person name="Ishihara M."/>
            <person name="Wang H."/>
            <person name="Abouelleil A."/>
            <person name="Bishop L."/>
            <person name="Davey E."/>
            <person name="Deng R."/>
            <person name="Deng X."/>
            <person name="Fan L."/>
            <person name="Fantoni G."/>
            <person name="Fitzgerald M."/>
            <person name="Gogineni E."/>
            <person name="Goldberg J.M."/>
            <person name="Handley G."/>
            <person name="Hu X."/>
            <person name="Huber C."/>
            <person name="Jiao X."/>
            <person name="Jones K."/>
            <person name="Levin J.Z."/>
            <person name="Liu Y."/>
            <person name="Macdonald P."/>
            <person name="Melnikov A."/>
            <person name="Raley C."/>
            <person name="Sassi M."/>
            <person name="Sherman B.T."/>
            <person name="Song X."/>
            <person name="Sykes S."/>
            <person name="Tran B."/>
            <person name="Walsh L."/>
            <person name="Xia Y."/>
            <person name="Yang J."/>
            <person name="Young S."/>
            <person name="Zeng Q."/>
            <person name="Zheng X."/>
            <person name="Stephens R."/>
            <person name="Nusbaum C."/>
            <person name="Birren B.W."/>
            <person name="Azadi P."/>
            <person name="Lempicki R.A."/>
            <person name="Cuomo C.A."/>
            <person name="Kovacs J.A."/>
        </authorList>
    </citation>
    <scope>NUCLEOTIDE SEQUENCE [LARGE SCALE GENOMIC DNA]</scope>
    <source>
        <strain evidence="2">RU7</strain>
    </source>
</reference>
<dbReference type="InterPro" id="IPR021917">
    <property type="entry name" value="Unchr_Zn-peptidase-like"/>
</dbReference>
<dbReference type="GO" id="GO:0005737">
    <property type="term" value="C:cytoplasm"/>
    <property type="evidence" value="ECO:0007669"/>
    <property type="project" value="TreeGrafter"/>
</dbReference>
<keyword evidence="2" id="KW-1185">Reference proteome</keyword>
<dbReference type="SUPFAM" id="SSF55486">
    <property type="entry name" value="Metalloproteases ('zincins'), catalytic domain"/>
    <property type="match status" value="1"/>
</dbReference>
<sequence>MSVWPTISPKPMSLTQGKYPPKIQNVSDGETVYQQRILLVYGKAGPEAIPDSVIVVHHDQNSFPTQSWPCTHSHFKCLVHLNPGLNRVSFVFYPPQNMCMQPSSSVILINYLNVVQNPPLYLAIILAKDSPREYDAPPLRKKREGNRLELAVKKLRMIAYLWQAFTGEQMARNGFERRCFRFEDEATYDTLSYREKNIIRQTAKIHIVQSKYMVKEIQDIDLAQQNPTAKRCHDLFGKVVYESLKEYGGPFASHSPVHVAACILDSHWDGKTILGHAALGGYTGSIRLAIFGSHSMHSFPSCMEEIVPTFLDDTPIDTKYVANDNNQSSTNWECANIGIGAFLHEVGHLLGCPHRPSGIMHRDYLCFNRSFCTKESYSVRTKTRPWGPCLPDSECTWHRLDLVRFRYHPLFGLPSDPPANDTNLFYYPVKDGLHVVSCEGVVLIEIYIGDHCHGHIEFCDSPRKDILLREAALRDHANLRHRNEPLRVLVLSAALRELVIHDFAAELSSSSLPLALGLGTRSGILGHLNPAFPESTIDFSDRLHTLTEIRMPPPLSSNSPSTIHLTCPGVRSGLYIDGIGFLFADHSSTLLSGRGGSLHAFPIDGPRGERISAFYVWSAVWIDALQVATSWGRTRYPCLWHALRSPELRRATARPPRCRCRRVSRGTHHAVQPLLTQQAWCNTFRIVYVEAHGCTAK</sequence>
<dbReference type="Proteomes" id="UP000053447">
    <property type="component" value="Unassembled WGS sequence"/>
</dbReference>